<evidence type="ECO:0000256" key="9">
    <source>
        <dbReference type="PROSITE-ProRule" id="PRU00283"/>
    </source>
</evidence>
<evidence type="ECO:0000256" key="5">
    <source>
        <dbReference type="ARBA" id="ARBA00022840"/>
    </source>
</evidence>
<keyword evidence="3" id="KW-0493">Microtubule</keyword>
<proteinExistence type="inferred from homology"/>
<evidence type="ECO:0000256" key="7">
    <source>
        <dbReference type="ARBA" id="ARBA00023175"/>
    </source>
</evidence>
<evidence type="ECO:0000256" key="2">
    <source>
        <dbReference type="ARBA" id="ARBA00022490"/>
    </source>
</evidence>
<protein>
    <recommendedName>
        <fullName evidence="10">Kinesin motor domain-containing protein</fullName>
    </recommendedName>
</protein>
<dbReference type="GO" id="GO:0005874">
    <property type="term" value="C:microtubule"/>
    <property type="evidence" value="ECO:0007669"/>
    <property type="project" value="UniProtKB-KW"/>
</dbReference>
<comment type="caution">
    <text evidence="9">Lacks conserved residue(s) required for the propagation of feature annotation.</text>
</comment>
<dbReference type="SUPFAM" id="SSF52540">
    <property type="entry name" value="P-loop containing nucleoside triphosphate hydrolases"/>
    <property type="match status" value="1"/>
</dbReference>
<dbReference type="Proteomes" id="UP000271889">
    <property type="component" value="Unassembled WGS sequence"/>
</dbReference>
<dbReference type="GO" id="GO:0007018">
    <property type="term" value="P:microtubule-based movement"/>
    <property type="evidence" value="ECO:0007669"/>
    <property type="project" value="InterPro"/>
</dbReference>
<name>A0A3P7Q737_CYLGO</name>
<dbReference type="Gene3D" id="2.60.200.20">
    <property type="match status" value="1"/>
</dbReference>
<dbReference type="PROSITE" id="PS50067">
    <property type="entry name" value="KINESIN_MOTOR_2"/>
    <property type="match status" value="1"/>
</dbReference>
<dbReference type="AlphaFoldDB" id="A0A3P7Q737"/>
<keyword evidence="4" id="KW-0547">Nucleotide-binding</keyword>
<comment type="subcellular location">
    <subcellularLocation>
        <location evidence="1">Cytoplasm</location>
        <location evidence="1">Cytoskeleton</location>
    </subcellularLocation>
</comment>
<sequence length="236" mass="26707">MKNIFTKPRKGCSKMYSVLQRICHGLADKAGKKGRRGKGVIPYRDSVLTWLLRENLGGNSKTAMIAALSPADINFDETLSTLRCCQRRSECETHPRAQGGGDYEAQHLSTNTCSSSLLLGQQTSWNPRRERYRHCRRCSQASEKLIAELHETWEEKLRKTDEIRKQREEELREMGLATAQDGSTLGVFSPKKLPHLVNLNEDPLMSECLLYYLKEGITSFGNKPLSELTLLTPGNH</sequence>
<dbReference type="InterPro" id="IPR008984">
    <property type="entry name" value="SMAD_FHA_dom_sf"/>
</dbReference>
<keyword evidence="7" id="KW-0505">Motor protein</keyword>
<dbReference type="GO" id="GO:0005524">
    <property type="term" value="F:ATP binding"/>
    <property type="evidence" value="ECO:0007669"/>
    <property type="project" value="UniProtKB-KW"/>
</dbReference>
<evidence type="ECO:0000256" key="8">
    <source>
        <dbReference type="ARBA" id="ARBA00023212"/>
    </source>
</evidence>
<dbReference type="GO" id="GO:0008017">
    <property type="term" value="F:microtubule binding"/>
    <property type="evidence" value="ECO:0007669"/>
    <property type="project" value="InterPro"/>
</dbReference>
<dbReference type="PANTHER" id="PTHR47117:SF10">
    <property type="entry name" value="KINESIN-LIKE PROTEIN KIF1B"/>
    <property type="match status" value="1"/>
</dbReference>
<keyword evidence="2" id="KW-0963">Cytoplasm</keyword>
<evidence type="ECO:0000313" key="11">
    <source>
        <dbReference type="EMBL" id="VDN26369.1"/>
    </source>
</evidence>
<accession>A0A3P7Q737</accession>
<dbReference type="Gene3D" id="3.40.850.10">
    <property type="entry name" value="Kinesin motor domain"/>
    <property type="match status" value="1"/>
</dbReference>
<evidence type="ECO:0000256" key="4">
    <source>
        <dbReference type="ARBA" id="ARBA00022741"/>
    </source>
</evidence>
<comment type="similarity">
    <text evidence="9">Belongs to the TRAFAC class myosin-kinesin ATPase superfamily. Kinesin family.</text>
</comment>
<organism evidence="11 12">
    <name type="scientific">Cylicostephanus goldi</name>
    <name type="common">Nematode worm</name>
    <dbReference type="NCBI Taxonomy" id="71465"/>
    <lineage>
        <taxon>Eukaryota</taxon>
        <taxon>Metazoa</taxon>
        <taxon>Ecdysozoa</taxon>
        <taxon>Nematoda</taxon>
        <taxon>Chromadorea</taxon>
        <taxon>Rhabditida</taxon>
        <taxon>Rhabditina</taxon>
        <taxon>Rhabditomorpha</taxon>
        <taxon>Strongyloidea</taxon>
        <taxon>Strongylidae</taxon>
        <taxon>Cylicostephanus</taxon>
    </lineage>
</organism>
<dbReference type="OrthoDB" id="3176171at2759"/>
<evidence type="ECO:0000313" key="12">
    <source>
        <dbReference type="Proteomes" id="UP000271889"/>
    </source>
</evidence>
<dbReference type="SUPFAM" id="SSF49879">
    <property type="entry name" value="SMAD/FHA domain"/>
    <property type="match status" value="1"/>
</dbReference>
<keyword evidence="8" id="KW-0206">Cytoskeleton</keyword>
<evidence type="ECO:0000256" key="1">
    <source>
        <dbReference type="ARBA" id="ARBA00004245"/>
    </source>
</evidence>
<evidence type="ECO:0000256" key="3">
    <source>
        <dbReference type="ARBA" id="ARBA00022701"/>
    </source>
</evidence>
<dbReference type="Pfam" id="PF16183">
    <property type="entry name" value="Kinesin_assoc"/>
    <property type="match status" value="1"/>
</dbReference>
<dbReference type="InterPro" id="IPR032405">
    <property type="entry name" value="Kinesin_assoc"/>
</dbReference>
<dbReference type="InterPro" id="IPR036961">
    <property type="entry name" value="Kinesin_motor_dom_sf"/>
</dbReference>
<dbReference type="InterPro" id="IPR001752">
    <property type="entry name" value="Kinesin_motor_dom"/>
</dbReference>
<keyword evidence="12" id="KW-1185">Reference proteome</keyword>
<keyword evidence="5" id="KW-0067">ATP-binding</keyword>
<reference evidence="11 12" key="1">
    <citation type="submission" date="2018-11" db="EMBL/GenBank/DDBJ databases">
        <authorList>
            <consortium name="Pathogen Informatics"/>
        </authorList>
    </citation>
    <scope>NUCLEOTIDE SEQUENCE [LARGE SCALE GENOMIC DNA]</scope>
</reference>
<feature type="domain" description="Kinesin motor" evidence="10">
    <location>
        <begin position="1"/>
        <end position="91"/>
    </location>
</feature>
<dbReference type="Pfam" id="PF00225">
    <property type="entry name" value="Kinesin"/>
    <property type="match status" value="1"/>
</dbReference>
<evidence type="ECO:0000256" key="6">
    <source>
        <dbReference type="ARBA" id="ARBA00023054"/>
    </source>
</evidence>
<dbReference type="PANTHER" id="PTHR47117">
    <property type="entry name" value="STAR-RELATED LIPID TRANSFER PROTEIN 9"/>
    <property type="match status" value="1"/>
</dbReference>
<gene>
    <name evidence="11" type="ORF">CGOC_LOCUS10368</name>
</gene>
<dbReference type="Gene3D" id="6.10.250.2520">
    <property type="match status" value="1"/>
</dbReference>
<dbReference type="InterPro" id="IPR027417">
    <property type="entry name" value="P-loop_NTPase"/>
</dbReference>
<evidence type="ECO:0000259" key="10">
    <source>
        <dbReference type="PROSITE" id="PS50067"/>
    </source>
</evidence>
<dbReference type="EMBL" id="UYRV01110937">
    <property type="protein sequence ID" value="VDN26369.1"/>
    <property type="molecule type" value="Genomic_DNA"/>
</dbReference>
<keyword evidence="6" id="KW-0175">Coiled coil</keyword>
<dbReference type="GO" id="GO:0003777">
    <property type="term" value="F:microtubule motor activity"/>
    <property type="evidence" value="ECO:0007669"/>
    <property type="project" value="InterPro"/>
</dbReference>